<comment type="caution">
    <text evidence="10">The sequence shown here is derived from an EMBL/GenBank/DDBJ whole genome shotgun (WGS) entry which is preliminary data.</text>
</comment>
<keyword evidence="2 8" id="KW-0963">Cytoplasm</keyword>
<dbReference type="EC" id="6.3.4.19" evidence="8"/>
<reference evidence="11" key="1">
    <citation type="submission" date="2019-07" db="EMBL/GenBank/DDBJ databases">
        <title>Shewanella sp. YLB-08 draft genomic sequence.</title>
        <authorList>
            <person name="Yu L."/>
        </authorList>
    </citation>
    <scope>NUCLEOTIDE SEQUENCE [LARGE SCALE GENOMIC DNA]</scope>
    <source>
        <strain evidence="11">JCM 20706</strain>
    </source>
</reference>
<dbReference type="Pfam" id="PF01171">
    <property type="entry name" value="ATP_bind_3"/>
    <property type="match status" value="1"/>
</dbReference>
<keyword evidence="6 8" id="KW-0067">ATP-binding</keyword>
<dbReference type="PANTHER" id="PTHR43033:SF1">
    <property type="entry name" value="TRNA(ILE)-LYSIDINE SYNTHASE-RELATED"/>
    <property type="match status" value="1"/>
</dbReference>
<gene>
    <name evidence="8 10" type="primary">tilS</name>
    <name evidence="10" type="ORF">FN961_10835</name>
</gene>
<evidence type="ECO:0000256" key="4">
    <source>
        <dbReference type="ARBA" id="ARBA00022694"/>
    </source>
</evidence>
<dbReference type="InterPro" id="IPR011063">
    <property type="entry name" value="TilS/TtcA_N"/>
</dbReference>
<dbReference type="Gene3D" id="3.40.50.620">
    <property type="entry name" value="HUPs"/>
    <property type="match status" value="1"/>
</dbReference>
<keyword evidence="11" id="KW-1185">Reference proteome</keyword>
<dbReference type="EMBL" id="VKGK01000011">
    <property type="protein sequence ID" value="TRY14317.1"/>
    <property type="molecule type" value="Genomic_DNA"/>
</dbReference>
<feature type="domain" description="Lysidine-tRNA(Ile) synthetase C-terminal" evidence="9">
    <location>
        <begin position="398"/>
        <end position="471"/>
    </location>
</feature>
<dbReference type="InterPro" id="IPR012796">
    <property type="entry name" value="Lysidine-tRNA-synth_C"/>
</dbReference>
<dbReference type="NCBIfam" id="TIGR02433">
    <property type="entry name" value="lysidine_TilS_C"/>
    <property type="match status" value="1"/>
</dbReference>
<organism evidence="10 11">
    <name type="scientific">Shewanella hanedai</name>
    <name type="common">Alteromonas hanedai</name>
    <dbReference type="NCBI Taxonomy" id="25"/>
    <lineage>
        <taxon>Bacteria</taxon>
        <taxon>Pseudomonadati</taxon>
        <taxon>Pseudomonadota</taxon>
        <taxon>Gammaproteobacteria</taxon>
        <taxon>Alteromonadales</taxon>
        <taxon>Shewanellaceae</taxon>
        <taxon>Shewanella</taxon>
    </lineage>
</organism>
<sequence>MALVEFDIAALIEASVNAASIDAGAKLVLAYSGGVDSELLAQGLGCYAKLHPEYRYLLVHVHHGLSKNADMWVTHCQRQASQYQLPIEIVRVQVNTGPRLSIEAEARNARYKAIKSLMDSGDLLLTAHHLDDQLETVLLALKRGLGPKGLSAMGAVQTFDGDKVLSRPLLSISREQIEAKAASLNLQHIEDESNCDDKYDRNFLRLEIIPKLKSRWSAIATTASRSAALCGQQQSVIDEEVSLRLPEFIEVVVHGSGTVLNLVLLGQQKPNWQALLFRGYVEQLGFAPPSMVQLEQLLNQLLHAKSDANIELKIGDMLVRRFNNSAYLSSINQDERDQVSTSSLEIDTARLPLMLDEAKSKLIKPEELAICLSDRKTLIITNALDRETVRMPQVDEVVSVRFSAVGSTRCRPHNRQQGRELKKLWQEYGVPPWERARVPLIFYNERLVCAVGYWIEKSYLSAKGSEGLLFLVS</sequence>
<evidence type="ECO:0000256" key="8">
    <source>
        <dbReference type="HAMAP-Rule" id="MF_01161"/>
    </source>
</evidence>
<feature type="binding site" evidence="8">
    <location>
        <begin position="32"/>
        <end position="37"/>
    </location>
    <ligand>
        <name>ATP</name>
        <dbReference type="ChEBI" id="CHEBI:30616"/>
    </ligand>
</feature>
<dbReference type="HAMAP" id="MF_01161">
    <property type="entry name" value="tRNA_Ile_lys_synt"/>
    <property type="match status" value="1"/>
</dbReference>
<evidence type="ECO:0000259" key="9">
    <source>
        <dbReference type="SMART" id="SM00977"/>
    </source>
</evidence>
<evidence type="ECO:0000256" key="7">
    <source>
        <dbReference type="ARBA" id="ARBA00048539"/>
    </source>
</evidence>
<accession>A0A553JPC7</accession>
<dbReference type="Pfam" id="PF09179">
    <property type="entry name" value="TilS"/>
    <property type="match status" value="1"/>
</dbReference>
<dbReference type="GO" id="GO:0005737">
    <property type="term" value="C:cytoplasm"/>
    <property type="evidence" value="ECO:0007669"/>
    <property type="project" value="UniProtKB-SubCell"/>
</dbReference>
<dbReference type="Pfam" id="PF11734">
    <property type="entry name" value="TilS_C"/>
    <property type="match status" value="1"/>
</dbReference>
<dbReference type="InterPro" id="IPR015262">
    <property type="entry name" value="tRNA_Ile_lys_synt_subst-bd"/>
</dbReference>
<evidence type="ECO:0000256" key="1">
    <source>
        <dbReference type="ARBA" id="ARBA00004496"/>
    </source>
</evidence>
<evidence type="ECO:0000256" key="2">
    <source>
        <dbReference type="ARBA" id="ARBA00022490"/>
    </source>
</evidence>
<evidence type="ECO:0000313" key="11">
    <source>
        <dbReference type="Proteomes" id="UP000318126"/>
    </source>
</evidence>
<keyword evidence="4 8" id="KW-0819">tRNA processing</keyword>
<dbReference type="CDD" id="cd01992">
    <property type="entry name" value="TilS_N"/>
    <property type="match status" value="1"/>
</dbReference>
<evidence type="ECO:0000313" key="10">
    <source>
        <dbReference type="EMBL" id="TRY14317.1"/>
    </source>
</evidence>
<comment type="catalytic activity">
    <reaction evidence="7 8">
        <text>cytidine(34) in tRNA(Ile2) + L-lysine + ATP = lysidine(34) in tRNA(Ile2) + AMP + diphosphate + H(+)</text>
        <dbReference type="Rhea" id="RHEA:43744"/>
        <dbReference type="Rhea" id="RHEA-COMP:10625"/>
        <dbReference type="Rhea" id="RHEA-COMP:10670"/>
        <dbReference type="ChEBI" id="CHEBI:15378"/>
        <dbReference type="ChEBI" id="CHEBI:30616"/>
        <dbReference type="ChEBI" id="CHEBI:32551"/>
        <dbReference type="ChEBI" id="CHEBI:33019"/>
        <dbReference type="ChEBI" id="CHEBI:82748"/>
        <dbReference type="ChEBI" id="CHEBI:83665"/>
        <dbReference type="ChEBI" id="CHEBI:456215"/>
        <dbReference type="EC" id="6.3.4.19"/>
    </reaction>
</comment>
<dbReference type="SUPFAM" id="SSF52402">
    <property type="entry name" value="Adenine nucleotide alpha hydrolases-like"/>
    <property type="match status" value="1"/>
</dbReference>
<dbReference type="InterPro" id="IPR014729">
    <property type="entry name" value="Rossmann-like_a/b/a_fold"/>
</dbReference>
<dbReference type="InterPro" id="IPR012795">
    <property type="entry name" value="tRNA_Ile_lys_synt_N"/>
</dbReference>
<name>A0A553JPC7_SHEHA</name>
<dbReference type="InterPro" id="IPR012094">
    <property type="entry name" value="tRNA_Ile_lys_synt"/>
</dbReference>
<dbReference type="SUPFAM" id="SSF82829">
    <property type="entry name" value="MesJ substrate recognition domain-like"/>
    <property type="match status" value="1"/>
</dbReference>
<dbReference type="PANTHER" id="PTHR43033">
    <property type="entry name" value="TRNA(ILE)-LYSIDINE SYNTHASE-RELATED"/>
    <property type="match status" value="1"/>
</dbReference>
<proteinExistence type="inferred from homology"/>
<dbReference type="RefSeq" id="WP_144040201.1">
    <property type="nucleotide sequence ID" value="NZ_BMPL01000010.1"/>
</dbReference>
<protein>
    <recommendedName>
        <fullName evidence="8">tRNA(Ile)-lysidine synthase</fullName>
        <ecNumber evidence="8">6.3.4.19</ecNumber>
    </recommendedName>
    <alternativeName>
        <fullName evidence="8">tRNA(Ile)-2-lysyl-cytidine synthase</fullName>
    </alternativeName>
    <alternativeName>
        <fullName evidence="8">tRNA(Ile)-lysidine synthetase</fullName>
    </alternativeName>
</protein>
<dbReference type="OrthoDB" id="9807403at2"/>
<evidence type="ECO:0000256" key="6">
    <source>
        <dbReference type="ARBA" id="ARBA00022840"/>
    </source>
</evidence>
<comment type="subcellular location">
    <subcellularLocation>
        <location evidence="1 8">Cytoplasm</location>
    </subcellularLocation>
</comment>
<comment type="domain">
    <text evidence="8">The N-terminal region contains the highly conserved SGGXDS motif, predicted to be a P-loop motif involved in ATP binding.</text>
</comment>
<keyword evidence="5 8" id="KW-0547">Nucleotide-binding</keyword>
<dbReference type="GO" id="GO:0006400">
    <property type="term" value="P:tRNA modification"/>
    <property type="evidence" value="ECO:0007669"/>
    <property type="project" value="UniProtKB-UniRule"/>
</dbReference>
<dbReference type="NCBIfam" id="TIGR02432">
    <property type="entry name" value="lysidine_TilS_N"/>
    <property type="match status" value="1"/>
</dbReference>
<evidence type="ECO:0000256" key="5">
    <source>
        <dbReference type="ARBA" id="ARBA00022741"/>
    </source>
</evidence>
<dbReference type="SUPFAM" id="SSF56037">
    <property type="entry name" value="PheT/TilS domain"/>
    <property type="match status" value="1"/>
</dbReference>
<dbReference type="Proteomes" id="UP000318126">
    <property type="component" value="Unassembled WGS sequence"/>
</dbReference>
<dbReference type="GO" id="GO:0005524">
    <property type="term" value="F:ATP binding"/>
    <property type="evidence" value="ECO:0007669"/>
    <property type="project" value="UniProtKB-UniRule"/>
</dbReference>
<keyword evidence="3 8" id="KW-0436">Ligase</keyword>
<dbReference type="GO" id="GO:0032267">
    <property type="term" value="F:tRNA(Ile)-lysidine synthase activity"/>
    <property type="evidence" value="ECO:0007669"/>
    <property type="project" value="UniProtKB-EC"/>
</dbReference>
<evidence type="ECO:0000256" key="3">
    <source>
        <dbReference type="ARBA" id="ARBA00022598"/>
    </source>
</evidence>
<dbReference type="Gene3D" id="1.20.59.20">
    <property type="match status" value="1"/>
</dbReference>
<dbReference type="AlphaFoldDB" id="A0A553JPC7"/>
<dbReference type="SMART" id="SM00977">
    <property type="entry name" value="TilS_C"/>
    <property type="match status" value="1"/>
</dbReference>
<comment type="function">
    <text evidence="8">Ligates lysine onto the cytidine present at position 34 of the AUA codon-specific tRNA(Ile) that contains the anticodon CAU, in an ATP-dependent manner. Cytidine is converted to lysidine, thus changing the amino acid specificity of the tRNA from methionine to isoleucine.</text>
</comment>
<comment type="similarity">
    <text evidence="8">Belongs to the tRNA(Ile)-lysidine synthase family.</text>
</comment>